<evidence type="ECO:0008006" key="3">
    <source>
        <dbReference type="Google" id="ProtNLM"/>
    </source>
</evidence>
<sequence length="271" mass="32021">MDKKIDNVIIGKPSTISSDDSLPVSYQSANTFFHFMNKQKYLYEIINDKKIYPRYCEENISDFDLNIKSISIAMKCFCNIPLHMVQAHKKEYGKYCIGLTKEWGIKHGLQPIFYYNQDSSFITILRKSYEAAMKYTLDDDILADVSEMTNYAFKYIKPVIGKDQKTGKIKDFTDEKEWRFVPEISDLDFGEIIVEDSVIKNQTIIETYNTEIRKKGYYLQYEYDDIKYLFVDTESQRKKLINKIKKLDCTQDEKDCLITKICIWKEMEGDF</sequence>
<protein>
    <recommendedName>
        <fullName evidence="3">Abortive phage resistance protein AbiGi, antitoxin</fullName>
    </recommendedName>
</protein>
<dbReference type="Proteomes" id="UP000490821">
    <property type="component" value="Unassembled WGS sequence"/>
</dbReference>
<dbReference type="RefSeq" id="WP_172471751.1">
    <property type="nucleotide sequence ID" value="NZ_BLMI01000028.1"/>
</dbReference>
<accession>A0A829Z7W4</accession>
<gene>
    <name evidence="1" type="ORF">IMSAGC017_00208</name>
</gene>
<evidence type="ECO:0000313" key="2">
    <source>
        <dbReference type="Proteomes" id="UP000490821"/>
    </source>
</evidence>
<dbReference type="EMBL" id="BLMI01000028">
    <property type="protein sequence ID" value="GFI40177.1"/>
    <property type="molecule type" value="Genomic_DNA"/>
</dbReference>
<dbReference type="AlphaFoldDB" id="A0A829Z7W4"/>
<name>A0A829Z7W4_9FIRM</name>
<reference evidence="1 2" key="1">
    <citation type="journal article" date="2020" name="Microbiome">
        <title>Single-cell genomics of uncultured bacteria reveals dietary fiber responders in the mouse gut microbiota.</title>
        <authorList>
            <person name="Chijiiwa R."/>
            <person name="Hosokawa M."/>
            <person name="Kogawa M."/>
            <person name="Nishikawa Y."/>
            <person name="Ide K."/>
            <person name="Sakanashi C."/>
            <person name="Takahashi K."/>
            <person name="Takeyama H."/>
        </authorList>
    </citation>
    <scope>NUCLEOTIDE SEQUENCE [LARGE SCALE GENOMIC DNA]</scope>
    <source>
        <strain evidence="1">IMSAGC_017</strain>
    </source>
</reference>
<organism evidence="1 2">
    <name type="scientific">Thomasclavelia cocleata</name>
    <dbReference type="NCBI Taxonomy" id="69824"/>
    <lineage>
        <taxon>Bacteria</taxon>
        <taxon>Bacillati</taxon>
        <taxon>Bacillota</taxon>
        <taxon>Erysipelotrichia</taxon>
        <taxon>Erysipelotrichales</taxon>
        <taxon>Coprobacillaceae</taxon>
        <taxon>Thomasclavelia</taxon>
    </lineage>
</organism>
<comment type="caution">
    <text evidence="1">The sequence shown here is derived from an EMBL/GenBank/DDBJ whole genome shotgun (WGS) entry which is preliminary data.</text>
</comment>
<dbReference type="InterPro" id="IPR021223">
    <property type="entry name" value="AbiGi"/>
</dbReference>
<evidence type="ECO:0000313" key="1">
    <source>
        <dbReference type="EMBL" id="GFI40177.1"/>
    </source>
</evidence>
<dbReference type="Pfam" id="PF10899">
    <property type="entry name" value="AbiGi"/>
    <property type="match status" value="1"/>
</dbReference>
<proteinExistence type="predicted"/>